<evidence type="ECO:0000313" key="1">
    <source>
        <dbReference type="EMBL" id="NYE07312.1"/>
    </source>
</evidence>
<proteinExistence type="predicted"/>
<evidence type="ECO:0000313" key="2">
    <source>
        <dbReference type="Proteomes" id="UP000548423"/>
    </source>
</evidence>
<name>A0A852TEX3_9BACI</name>
<reference evidence="2" key="1">
    <citation type="submission" date="2020-07" db="EMBL/GenBank/DDBJ databases">
        <authorList>
            <person name="Partida-Martinez L."/>
            <person name="Huntemann M."/>
            <person name="Clum A."/>
            <person name="Wang J."/>
            <person name="Palaniappan K."/>
            <person name="Ritter S."/>
            <person name="Chen I.-M."/>
            <person name="Stamatis D."/>
            <person name="Reddy T."/>
            <person name="O'Malley R."/>
            <person name="Daum C."/>
            <person name="Shapiro N."/>
            <person name="Ivanova N."/>
            <person name="Kyrpides N."/>
            <person name="Woyke T."/>
        </authorList>
    </citation>
    <scope>NUCLEOTIDE SEQUENCE [LARGE SCALE GENOMIC DNA]</scope>
    <source>
        <strain evidence="2">AT2.8</strain>
    </source>
</reference>
<dbReference type="AlphaFoldDB" id="A0A852TEX3"/>
<sequence>MAYISKRLPIKLRIFQYDEGYMAMAHDGTCGVHNCYADTEEAAEKLAITRLMEKLQKQQTQK</sequence>
<gene>
    <name evidence="1" type="ORF">F4694_004097</name>
</gene>
<comment type="caution">
    <text evidence="1">The sequence shown here is derived from an EMBL/GenBank/DDBJ whole genome shotgun (WGS) entry which is preliminary data.</text>
</comment>
<dbReference type="Proteomes" id="UP000548423">
    <property type="component" value="Unassembled WGS sequence"/>
</dbReference>
<protein>
    <submittedName>
        <fullName evidence="1">Uncharacterized protein</fullName>
    </submittedName>
</protein>
<dbReference type="EMBL" id="JACCBX010000008">
    <property type="protein sequence ID" value="NYE07312.1"/>
    <property type="molecule type" value="Genomic_DNA"/>
</dbReference>
<organism evidence="1 2">
    <name type="scientific">Neobacillus niacini</name>
    <dbReference type="NCBI Taxonomy" id="86668"/>
    <lineage>
        <taxon>Bacteria</taxon>
        <taxon>Bacillati</taxon>
        <taxon>Bacillota</taxon>
        <taxon>Bacilli</taxon>
        <taxon>Bacillales</taxon>
        <taxon>Bacillaceae</taxon>
        <taxon>Neobacillus</taxon>
    </lineage>
</organism>
<reference evidence="2" key="2">
    <citation type="submission" date="2020-08" db="EMBL/GenBank/DDBJ databases">
        <title>The Agave Microbiome: Exploring the role of microbial communities in plant adaptations to desert environments.</title>
        <authorList>
            <person name="Partida-Martinez L.P."/>
        </authorList>
    </citation>
    <scope>NUCLEOTIDE SEQUENCE [LARGE SCALE GENOMIC DNA]</scope>
    <source>
        <strain evidence="2">AT2.8</strain>
    </source>
</reference>
<accession>A0A852TEX3</accession>